<accession>A0ABS6VVW3</accession>
<organism evidence="1 2">
    <name type="scientific">Zhongshania aquimaris</name>
    <dbReference type="NCBI Taxonomy" id="2857107"/>
    <lineage>
        <taxon>Bacteria</taxon>
        <taxon>Pseudomonadati</taxon>
        <taxon>Pseudomonadota</taxon>
        <taxon>Gammaproteobacteria</taxon>
        <taxon>Cellvibrionales</taxon>
        <taxon>Spongiibacteraceae</taxon>
        <taxon>Zhongshania</taxon>
    </lineage>
</organism>
<dbReference type="Proteomes" id="UP001166291">
    <property type="component" value="Unassembled WGS sequence"/>
</dbReference>
<proteinExistence type="predicted"/>
<reference evidence="1" key="1">
    <citation type="submission" date="2021-07" db="EMBL/GenBank/DDBJ databases">
        <title>Zhongshania sp. CAU 1632 isolated from seawater.</title>
        <authorList>
            <person name="Kim W."/>
        </authorList>
    </citation>
    <scope>NUCLEOTIDE SEQUENCE</scope>
    <source>
        <strain evidence="1">CAU 1632</strain>
    </source>
</reference>
<evidence type="ECO:0000313" key="1">
    <source>
        <dbReference type="EMBL" id="MBW2942470.1"/>
    </source>
</evidence>
<gene>
    <name evidence="1" type="ORF">KXJ70_16860</name>
</gene>
<sequence length="96" mass="11043">MRNFIFILLITVAALLRPVLAGEIYTTEKTKIRDLLADPQAKAILEKYLPQNIKDDRFSLASSFSLRFIAAYDEKGEMTNENLDQMDLEFKSLARE</sequence>
<name>A0ABS6VVW3_9GAMM</name>
<evidence type="ECO:0000313" key="2">
    <source>
        <dbReference type="Proteomes" id="UP001166291"/>
    </source>
</evidence>
<dbReference type="EMBL" id="JAHWDQ010000006">
    <property type="protein sequence ID" value="MBW2942470.1"/>
    <property type="molecule type" value="Genomic_DNA"/>
</dbReference>
<dbReference type="RefSeq" id="WP_219044718.1">
    <property type="nucleotide sequence ID" value="NZ_JAHWDQ010000006.1"/>
</dbReference>
<keyword evidence="2" id="KW-1185">Reference proteome</keyword>
<protein>
    <submittedName>
        <fullName evidence="1">Uncharacterized protein</fullName>
    </submittedName>
</protein>
<comment type="caution">
    <text evidence="1">The sequence shown here is derived from an EMBL/GenBank/DDBJ whole genome shotgun (WGS) entry which is preliminary data.</text>
</comment>